<evidence type="ECO:0000256" key="1">
    <source>
        <dbReference type="ARBA" id="ARBA00005437"/>
    </source>
</evidence>
<evidence type="ECO:0000313" key="4">
    <source>
        <dbReference type="Proteomes" id="UP001164286"/>
    </source>
</evidence>
<dbReference type="GeneID" id="77731960"/>
<feature type="transmembrane region" description="Helical" evidence="2">
    <location>
        <begin position="167"/>
        <end position="187"/>
    </location>
</feature>
<dbReference type="Gene3D" id="2.40.160.200">
    <property type="entry name" value="LURP1-related"/>
    <property type="match status" value="1"/>
</dbReference>
<accession>A0AA38H9K7</accession>
<organism evidence="3 4">
    <name type="scientific">Dioszegia hungarica</name>
    <dbReference type="NCBI Taxonomy" id="4972"/>
    <lineage>
        <taxon>Eukaryota</taxon>
        <taxon>Fungi</taxon>
        <taxon>Dikarya</taxon>
        <taxon>Basidiomycota</taxon>
        <taxon>Agaricomycotina</taxon>
        <taxon>Tremellomycetes</taxon>
        <taxon>Tremellales</taxon>
        <taxon>Bulleribasidiaceae</taxon>
        <taxon>Dioszegia</taxon>
    </lineage>
</organism>
<evidence type="ECO:0000313" key="3">
    <source>
        <dbReference type="EMBL" id="KAI9635389.1"/>
    </source>
</evidence>
<sequence>MQRLSPQDPNIAVWPQFCVGGPLTLTVQRQAFSLTGGDFQVCDQNGVAVVICQGQAMSIRGRKVVTDSQGKELCHIRSPAFSLLRTFIVEDPAGREIVQIVKRVGFGTSMKATFMNTTTSQPTSIYLHGEILGGSAILSLGKAGPPIAQLVSDFASARHIFTNAQTYAVNIAPGVDIALIAVLCITMDVTRRARRS</sequence>
<dbReference type="SUPFAM" id="SSF54518">
    <property type="entry name" value="Tubby C-terminal domain-like"/>
    <property type="match status" value="1"/>
</dbReference>
<dbReference type="InterPro" id="IPR007612">
    <property type="entry name" value="LOR"/>
</dbReference>
<keyword evidence="2" id="KW-0812">Transmembrane</keyword>
<gene>
    <name evidence="3" type="ORF">MKK02DRAFT_44077</name>
</gene>
<keyword evidence="4" id="KW-1185">Reference proteome</keyword>
<comment type="similarity">
    <text evidence="1">Belongs to the LOR family.</text>
</comment>
<evidence type="ECO:0000256" key="2">
    <source>
        <dbReference type="SAM" id="Phobius"/>
    </source>
</evidence>
<reference evidence="3" key="1">
    <citation type="journal article" date="2022" name="G3 (Bethesda)">
        <title>High quality genome of the basidiomycete yeast Dioszegia hungarica PDD-24b-2 isolated from cloud water.</title>
        <authorList>
            <person name="Jarrige D."/>
            <person name="Haridas S."/>
            <person name="Bleykasten-Grosshans C."/>
            <person name="Joly M."/>
            <person name="Nadalig T."/>
            <person name="Sancelme M."/>
            <person name="Vuilleumier S."/>
            <person name="Grigoriev I.V."/>
            <person name="Amato P."/>
            <person name="Bringel F."/>
        </authorList>
    </citation>
    <scope>NUCLEOTIDE SEQUENCE</scope>
    <source>
        <strain evidence="3">PDD-24b-2</strain>
    </source>
</reference>
<dbReference type="Pfam" id="PF04525">
    <property type="entry name" value="LOR"/>
    <property type="match status" value="1"/>
</dbReference>
<protein>
    <submittedName>
        <fullName evidence="3">Tubby C-terminal-like domain-containing protein</fullName>
    </submittedName>
</protein>
<keyword evidence="2" id="KW-1133">Transmembrane helix</keyword>
<name>A0AA38H9K7_9TREE</name>
<dbReference type="Proteomes" id="UP001164286">
    <property type="component" value="Unassembled WGS sequence"/>
</dbReference>
<dbReference type="AlphaFoldDB" id="A0AA38H9K7"/>
<dbReference type="PANTHER" id="PTHR31087:SF161">
    <property type="entry name" value="TUBBY C 2 FAMILY PROTEIN"/>
    <property type="match status" value="1"/>
</dbReference>
<dbReference type="EMBL" id="JAKWFO010000005">
    <property type="protein sequence ID" value="KAI9635389.1"/>
    <property type="molecule type" value="Genomic_DNA"/>
</dbReference>
<comment type="caution">
    <text evidence="3">The sequence shown here is derived from an EMBL/GenBank/DDBJ whole genome shotgun (WGS) entry which is preliminary data.</text>
</comment>
<keyword evidence="2" id="KW-0472">Membrane</keyword>
<dbReference type="InterPro" id="IPR025659">
    <property type="entry name" value="Tubby-like_C"/>
</dbReference>
<dbReference type="RefSeq" id="XP_052945166.1">
    <property type="nucleotide sequence ID" value="XM_053092755.1"/>
</dbReference>
<proteinExistence type="inferred from homology"/>
<dbReference type="PANTHER" id="PTHR31087">
    <property type="match status" value="1"/>
</dbReference>
<dbReference type="InterPro" id="IPR038595">
    <property type="entry name" value="LOR_sf"/>
</dbReference>